<dbReference type="HOGENOM" id="CLU_033401_0_2_11"/>
<gene>
    <name evidence="2" type="ordered locus">BN6_33910</name>
</gene>
<organism evidence="2 3">
    <name type="scientific">Saccharothrix espanaensis (strain ATCC 51144 / DSM 44229 / JCM 9112 / NBRC 15066 / NRRL 15764)</name>
    <dbReference type="NCBI Taxonomy" id="1179773"/>
    <lineage>
        <taxon>Bacteria</taxon>
        <taxon>Bacillati</taxon>
        <taxon>Actinomycetota</taxon>
        <taxon>Actinomycetes</taxon>
        <taxon>Pseudonocardiales</taxon>
        <taxon>Pseudonocardiaceae</taxon>
        <taxon>Saccharothrix</taxon>
    </lineage>
</organism>
<dbReference type="Pfam" id="PF00805">
    <property type="entry name" value="Pentapeptide"/>
    <property type="match status" value="2"/>
</dbReference>
<dbReference type="STRING" id="1179773.BN6_33910"/>
<dbReference type="SUPFAM" id="SSF141571">
    <property type="entry name" value="Pentapeptide repeat-like"/>
    <property type="match status" value="1"/>
</dbReference>
<evidence type="ECO:0000313" key="2">
    <source>
        <dbReference type="EMBL" id="CCH30689.1"/>
    </source>
</evidence>
<keyword evidence="1" id="KW-0472">Membrane</keyword>
<keyword evidence="1" id="KW-0812">Transmembrane</keyword>
<dbReference type="eggNOG" id="COG1357">
    <property type="taxonomic scope" value="Bacteria"/>
</dbReference>
<dbReference type="Proteomes" id="UP000006281">
    <property type="component" value="Chromosome"/>
</dbReference>
<accession>K0K1F7</accession>
<protein>
    <submittedName>
        <fullName evidence="2">Putative secreted protein</fullName>
    </submittedName>
</protein>
<sequence>MRSYRTPRPVRALPSAPPHVVRPARLRRPIRRRPRLGPRRAWNWTAVASLLAATAAGAGVVFTGLSLQATREQNAVTEQGQLTDRFTKAVDQLDRIGADHLQARLGGIYALERLARDSPRDHPTVIEALSAYVRSTTPRRPNDPGTPGYAPCPEQPAVDVQAALTVLGRRDTGHDQGTRVDLTETCLGRAKLAGADLDGADLADADLGGADLGVADFTGADLRGANLSRAYLEGAVLAGADIYSAYLTGTNLRGANLEGANLTDANLTSANLTDAYLEGAVLAGANLTDTRR</sequence>
<dbReference type="Gene3D" id="2.160.20.80">
    <property type="entry name" value="E3 ubiquitin-protein ligase SopA"/>
    <property type="match status" value="1"/>
</dbReference>
<dbReference type="AlphaFoldDB" id="K0K1F7"/>
<evidence type="ECO:0000256" key="1">
    <source>
        <dbReference type="SAM" id="Phobius"/>
    </source>
</evidence>
<dbReference type="InterPro" id="IPR051082">
    <property type="entry name" value="Pentapeptide-BTB/POZ_domain"/>
</dbReference>
<dbReference type="EMBL" id="HE804045">
    <property type="protein sequence ID" value="CCH30689.1"/>
    <property type="molecule type" value="Genomic_DNA"/>
</dbReference>
<dbReference type="KEGG" id="sesp:BN6_33910"/>
<name>K0K1F7_SACES</name>
<dbReference type="PATRIC" id="fig|1179773.3.peg.3390"/>
<dbReference type="PANTHER" id="PTHR14136">
    <property type="entry name" value="BTB_POZ DOMAIN-CONTAINING PROTEIN KCTD9"/>
    <property type="match status" value="1"/>
</dbReference>
<dbReference type="InterPro" id="IPR001646">
    <property type="entry name" value="5peptide_repeat"/>
</dbReference>
<keyword evidence="1" id="KW-1133">Transmembrane helix</keyword>
<evidence type="ECO:0000313" key="3">
    <source>
        <dbReference type="Proteomes" id="UP000006281"/>
    </source>
</evidence>
<proteinExistence type="predicted"/>
<reference evidence="2 3" key="1">
    <citation type="journal article" date="2012" name="BMC Genomics">
        <title>Complete genome sequence of Saccharothrix espanaensis DSM 44229T and comparison to the other completely sequenced Pseudonocardiaceae.</title>
        <authorList>
            <person name="Strobel T."/>
            <person name="Al-Dilaimi A."/>
            <person name="Blom J."/>
            <person name="Gessner A."/>
            <person name="Kalinowski J."/>
            <person name="Luzhetska M."/>
            <person name="Puhler A."/>
            <person name="Szczepanowski R."/>
            <person name="Bechthold A."/>
            <person name="Ruckert C."/>
        </authorList>
    </citation>
    <scope>NUCLEOTIDE SEQUENCE [LARGE SCALE GENOMIC DNA]</scope>
    <source>
        <strain evidence="3">ATCC 51144 / DSM 44229 / JCM 9112 / NBRC 15066 / NRRL 15764</strain>
    </source>
</reference>
<keyword evidence="3" id="KW-1185">Reference proteome</keyword>
<feature type="transmembrane region" description="Helical" evidence="1">
    <location>
        <begin position="41"/>
        <end position="65"/>
    </location>
</feature>
<dbReference type="PANTHER" id="PTHR14136:SF17">
    <property type="entry name" value="BTB_POZ DOMAIN-CONTAINING PROTEIN KCTD9"/>
    <property type="match status" value="1"/>
</dbReference>